<reference evidence="2" key="2">
    <citation type="submission" date="2021-04" db="EMBL/GenBank/DDBJ databases">
        <authorList>
            <person name="Gilroy R."/>
        </authorList>
    </citation>
    <scope>NUCLEOTIDE SEQUENCE</scope>
    <source>
        <strain evidence="2">CHK195-6426</strain>
    </source>
</reference>
<dbReference type="EMBL" id="DXGH01000012">
    <property type="protein sequence ID" value="HIW80421.1"/>
    <property type="molecule type" value="Genomic_DNA"/>
</dbReference>
<name>A0A9D1R2E2_9FIRM</name>
<comment type="caution">
    <text evidence="2">The sequence shown here is derived from an EMBL/GenBank/DDBJ whole genome shotgun (WGS) entry which is preliminary data.</text>
</comment>
<feature type="transmembrane region" description="Helical" evidence="1">
    <location>
        <begin position="12"/>
        <end position="31"/>
    </location>
</feature>
<evidence type="ECO:0000313" key="3">
    <source>
        <dbReference type="Proteomes" id="UP000824265"/>
    </source>
</evidence>
<evidence type="ECO:0000256" key="1">
    <source>
        <dbReference type="SAM" id="Phobius"/>
    </source>
</evidence>
<feature type="transmembrane region" description="Helical" evidence="1">
    <location>
        <begin position="51"/>
        <end position="68"/>
    </location>
</feature>
<dbReference type="AlphaFoldDB" id="A0A9D1R2E2"/>
<reference evidence="2" key="1">
    <citation type="journal article" date="2021" name="PeerJ">
        <title>Extensive microbial diversity within the chicken gut microbiome revealed by metagenomics and culture.</title>
        <authorList>
            <person name="Gilroy R."/>
            <person name="Ravi A."/>
            <person name="Getino M."/>
            <person name="Pursley I."/>
            <person name="Horton D.L."/>
            <person name="Alikhan N.F."/>
            <person name="Baker D."/>
            <person name="Gharbi K."/>
            <person name="Hall N."/>
            <person name="Watson M."/>
            <person name="Adriaenssens E.M."/>
            <person name="Foster-Nyarko E."/>
            <person name="Jarju S."/>
            <person name="Secka A."/>
            <person name="Antonio M."/>
            <person name="Oren A."/>
            <person name="Chaudhuri R.R."/>
            <person name="La Ragione R."/>
            <person name="Hildebrand F."/>
            <person name="Pallen M.J."/>
        </authorList>
    </citation>
    <scope>NUCLEOTIDE SEQUENCE</scope>
    <source>
        <strain evidence="2">CHK195-6426</strain>
    </source>
</reference>
<dbReference type="Proteomes" id="UP000824265">
    <property type="component" value="Unassembled WGS sequence"/>
</dbReference>
<sequence>MLHISGRNTGSGRLPLFAVFLTGILAGIFIMNIGKSILLENTGLLDEYALYHMKYMTVNSNALFYYVLKQRMGTLLILAVSATTYLGLAVCLGMTLWYGMAAGAFLSALVIRYGMKGILFALTGVMPQYLLYVPAMLALLFWCESLCRSIYFRNTVYMEGNMTVPKRLVHLAFIVLAVLAGCFLESFVNPHLMSGLLKIF</sequence>
<feature type="transmembrane region" description="Helical" evidence="1">
    <location>
        <begin position="75"/>
        <end position="98"/>
    </location>
</feature>
<protein>
    <submittedName>
        <fullName evidence="2">Stage II sporulation protein M</fullName>
    </submittedName>
</protein>
<gene>
    <name evidence="2" type="ORF">H9742_02665</name>
</gene>
<organism evidence="2 3">
    <name type="scientific">Candidatus Acetatifactor stercoripullorum</name>
    <dbReference type="NCBI Taxonomy" id="2838414"/>
    <lineage>
        <taxon>Bacteria</taxon>
        <taxon>Bacillati</taxon>
        <taxon>Bacillota</taxon>
        <taxon>Clostridia</taxon>
        <taxon>Lachnospirales</taxon>
        <taxon>Lachnospiraceae</taxon>
        <taxon>Acetatifactor</taxon>
    </lineage>
</organism>
<keyword evidence="1" id="KW-1133">Transmembrane helix</keyword>
<keyword evidence="1" id="KW-0812">Transmembrane</keyword>
<accession>A0A9D1R2E2</accession>
<evidence type="ECO:0000313" key="2">
    <source>
        <dbReference type="EMBL" id="HIW80421.1"/>
    </source>
</evidence>
<proteinExistence type="predicted"/>
<keyword evidence="1" id="KW-0472">Membrane</keyword>
<feature type="transmembrane region" description="Helical" evidence="1">
    <location>
        <begin position="171"/>
        <end position="188"/>
    </location>
</feature>
<feature type="transmembrane region" description="Helical" evidence="1">
    <location>
        <begin position="129"/>
        <end position="151"/>
    </location>
</feature>